<evidence type="ECO:0008006" key="3">
    <source>
        <dbReference type="Google" id="ProtNLM"/>
    </source>
</evidence>
<evidence type="ECO:0000313" key="2">
    <source>
        <dbReference type="Proteomes" id="UP000294498"/>
    </source>
</evidence>
<evidence type="ECO:0000313" key="1">
    <source>
        <dbReference type="EMBL" id="TDX00508.1"/>
    </source>
</evidence>
<proteinExistence type="predicted"/>
<keyword evidence="2" id="KW-1185">Reference proteome</keyword>
<reference evidence="1 2" key="1">
    <citation type="submission" date="2019-03" db="EMBL/GenBank/DDBJ databases">
        <title>Genomic Encyclopedia of Type Strains, Phase IV (KMG-IV): sequencing the most valuable type-strain genomes for metagenomic binning, comparative biology and taxonomic classification.</title>
        <authorList>
            <person name="Goeker M."/>
        </authorList>
    </citation>
    <scope>NUCLEOTIDE SEQUENCE [LARGE SCALE GENOMIC DNA]</scope>
    <source>
        <strain evidence="1 2">DSM 100059</strain>
    </source>
</reference>
<dbReference type="Proteomes" id="UP000294498">
    <property type="component" value="Unassembled WGS sequence"/>
</dbReference>
<sequence length="239" mass="26439">MLRLLSCVAKDESECAAPLPAGRHTKMWEMKIILTAILIICCASQLQLASAQAAEIEQLALDIEKLAQLKGILSDMKAGYAIIHGGYSTIKGLSEGNFNLHAGYLNGLLAVNPSLQKYQRVADIIENQSLILSEYKTAFQQFKNGGRFSLSEIDYMGKVYGNLLNESLENINELATVLAAGKLRMSDDDRLMIIDHLDTDTKDKLFFLRSFNSRAAALDNQRSMDLQANQNLKILQGLP</sequence>
<organism evidence="1 2">
    <name type="scientific">Dinghuibacter silviterrae</name>
    <dbReference type="NCBI Taxonomy" id="1539049"/>
    <lineage>
        <taxon>Bacteria</taxon>
        <taxon>Pseudomonadati</taxon>
        <taxon>Bacteroidota</taxon>
        <taxon>Chitinophagia</taxon>
        <taxon>Chitinophagales</taxon>
        <taxon>Chitinophagaceae</taxon>
        <taxon>Dinghuibacter</taxon>
    </lineage>
</organism>
<comment type="caution">
    <text evidence="1">The sequence shown here is derived from an EMBL/GenBank/DDBJ whole genome shotgun (WGS) entry which is preliminary data.</text>
</comment>
<accession>A0A4R8DRS2</accession>
<name>A0A4R8DRS2_9BACT</name>
<protein>
    <recommendedName>
        <fullName evidence="3">TerB family tellurite resistance protein</fullName>
    </recommendedName>
</protein>
<dbReference type="AlphaFoldDB" id="A0A4R8DRS2"/>
<gene>
    <name evidence="1" type="ORF">EDB95_1533</name>
</gene>
<dbReference type="EMBL" id="SODV01000001">
    <property type="protein sequence ID" value="TDX00508.1"/>
    <property type="molecule type" value="Genomic_DNA"/>
</dbReference>